<dbReference type="InterPro" id="IPR023095">
    <property type="entry name" value="Ade_MeTrfase_dom_2"/>
</dbReference>
<proteinExistence type="inferred from homology"/>
<sequence length="198" mass="23199">ATTLATLPERALVNDINPHPINCYRWIQKGLRIDLPLINDESTFYEYRHRFNALIRSGEAESKEAAELFYYLNRTCFNGLCRFNRKGEFNVPFGKYSKITYVTDFRIYRKTLRAWEFMSGDFETVPLEPDDFIYADPPYDVNFTQYSRRGSDGAIRFVWLSGFPVTRVRSYYRTKPRPESRSSTASMGFPCASFRHLG</sequence>
<evidence type="ECO:0000256" key="2">
    <source>
        <dbReference type="ARBA" id="ARBA00011900"/>
    </source>
</evidence>
<evidence type="ECO:0000256" key="3">
    <source>
        <dbReference type="ARBA" id="ARBA00022603"/>
    </source>
</evidence>
<dbReference type="InterPro" id="IPR002052">
    <property type="entry name" value="DNA_methylase_N6_adenine_CS"/>
</dbReference>
<dbReference type="EMBL" id="AUZY01012921">
    <property type="protein sequence ID" value="EQD27210.1"/>
    <property type="molecule type" value="Genomic_DNA"/>
</dbReference>
<reference evidence="7" key="1">
    <citation type="submission" date="2013-08" db="EMBL/GenBank/DDBJ databases">
        <authorList>
            <person name="Mendez C."/>
            <person name="Richter M."/>
            <person name="Ferrer M."/>
            <person name="Sanchez J."/>
        </authorList>
    </citation>
    <scope>NUCLEOTIDE SEQUENCE</scope>
</reference>
<dbReference type="GO" id="GO:0043565">
    <property type="term" value="F:sequence-specific DNA binding"/>
    <property type="evidence" value="ECO:0007669"/>
    <property type="project" value="TreeGrafter"/>
</dbReference>
<dbReference type="PANTHER" id="PTHR30481:SF3">
    <property type="entry name" value="DNA ADENINE METHYLASE"/>
    <property type="match status" value="1"/>
</dbReference>
<evidence type="ECO:0000313" key="7">
    <source>
        <dbReference type="EMBL" id="EQD27210.1"/>
    </source>
</evidence>
<comment type="catalytic activity">
    <reaction evidence="6">
        <text>a 2'-deoxyadenosine in DNA + S-adenosyl-L-methionine = an N(6)-methyl-2'-deoxyadenosine in DNA + S-adenosyl-L-homocysteine + H(+)</text>
        <dbReference type="Rhea" id="RHEA:15197"/>
        <dbReference type="Rhea" id="RHEA-COMP:12418"/>
        <dbReference type="Rhea" id="RHEA-COMP:12419"/>
        <dbReference type="ChEBI" id="CHEBI:15378"/>
        <dbReference type="ChEBI" id="CHEBI:57856"/>
        <dbReference type="ChEBI" id="CHEBI:59789"/>
        <dbReference type="ChEBI" id="CHEBI:90615"/>
        <dbReference type="ChEBI" id="CHEBI:90616"/>
        <dbReference type="EC" id="2.1.1.72"/>
    </reaction>
</comment>
<dbReference type="Gene3D" id="1.10.1020.10">
    <property type="entry name" value="Adenine-specific Methyltransferase, Domain 2"/>
    <property type="match status" value="1"/>
</dbReference>
<comment type="caution">
    <text evidence="7">The sequence shown here is derived from an EMBL/GenBank/DDBJ whole genome shotgun (WGS) entry which is preliminary data.</text>
</comment>
<name>T0ZBI3_9ZZZZ</name>
<dbReference type="InterPro" id="IPR012327">
    <property type="entry name" value="MeTrfase_D12"/>
</dbReference>
<evidence type="ECO:0000256" key="4">
    <source>
        <dbReference type="ARBA" id="ARBA00022679"/>
    </source>
</evidence>
<organism evidence="7">
    <name type="scientific">mine drainage metagenome</name>
    <dbReference type="NCBI Taxonomy" id="410659"/>
    <lineage>
        <taxon>unclassified sequences</taxon>
        <taxon>metagenomes</taxon>
        <taxon>ecological metagenomes</taxon>
    </lineage>
</organism>
<comment type="similarity">
    <text evidence="1">Belongs to the N(4)/N(6)-methyltransferase family.</text>
</comment>
<gene>
    <name evidence="7" type="ORF">B1B_19240</name>
</gene>
<dbReference type="GO" id="GO:0009007">
    <property type="term" value="F:site-specific DNA-methyltransferase (adenine-specific) activity"/>
    <property type="evidence" value="ECO:0007669"/>
    <property type="project" value="UniProtKB-EC"/>
</dbReference>
<dbReference type="SUPFAM" id="SSF53335">
    <property type="entry name" value="S-adenosyl-L-methionine-dependent methyltransferases"/>
    <property type="match status" value="1"/>
</dbReference>
<evidence type="ECO:0000256" key="1">
    <source>
        <dbReference type="ARBA" id="ARBA00006594"/>
    </source>
</evidence>
<dbReference type="InterPro" id="IPR029063">
    <property type="entry name" value="SAM-dependent_MTases_sf"/>
</dbReference>
<dbReference type="NCBIfam" id="TIGR00571">
    <property type="entry name" value="dam"/>
    <property type="match status" value="1"/>
</dbReference>
<dbReference type="AlphaFoldDB" id="T0ZBI3"/>
<evidence type="ECO:0000256" key="6">
    <source>
        <dbReference type="ARBA" id="ARBA00047942"/>
    </source>
</evidence>
<evidence type="ECO:0000256" key="5">
    <source>
        <dbReference type="ARBA" id="ARBA00022691"/>
    </source>
</evidence>
<feature type="non-terminal residue" evidence="7">
    <location>
        <position position="1"/>
    </location>
</feature>
<dbReference type="PANTHER" id="PTHR30481">
    <property type="entry name" value="DNA ADENINE METHYLASE"/>
    <property type="match status" value="1"/>
</dbReference>
<dbReference type="EC" id="2.1.1.72" evidence="2"/>
<dbReference type="GO" id="GO:0009307">
    <property type="term" value="P:DNA restriction-modification system"/>
    <property type="evidence" value="ECO:0007669"/>
    <property type="project" value="InterPro"/>
</dbReference>
<dbReference type="PROSITE" id="PS00092">
    <property type="entry name" value="N6_MTASE"/>
    <property type="match status" value="1"/>
</dbReference>
<protein>
    <recommendedName>
        <fullName evidence="2">site-specific DNA-methyltransferase (adenine-specific)</fullName>
        <ecNumber evidence="2">2.1.1.72</ecNumber>
    </recommendedName>
</protein>
<dbReference type="GO" id="GO:0006298">
    <property type="term" value="P:mismatch repair"/>
    <property type="evidence" value="ECO:0007669"/>
    <property type="project" value="TreeGrafter"/>
</dbReference>
<dbReference type="GO" id="GO:1904047">
    <property type="term" value="F:S-adenosyl-L-methionine binding"/>
    <property type="evidence" value="ECO:0007669"/>
    <property type="project" value="TreeGrafter"/>
</dbReference>
<accession>T0ZBI3</accession>
<dbReference type="GO" id="GO:0032259">
    <property type="term" value="P:methylation"/>
    <property type="evidence" value="ECO:0007669"/>
    <property type="project" value="UniProtKB-KW"/>
</dbReference>
<dbReference type="Pfam" id="PF02086">
    <property type="entry name" value="MethyltransfD12"/>
    <property type="match status" value="1"/>
</dbReference>
<keyword evidence="4" id="KW-0808">Transferase</keyword>
<reference evidence="7" key="2">
    <citation type="journal article" date="2014" name="ISME J.">
        <title>Microbial stratification in low pH oxic and suboxic macroscopic growths along an acid mine drainage.</title>
        <authorList>
            <person name="Mendez-Garcia C."/>
            <person name="Mesa V."/>
            <person name="Sprenger R.R."/>
            <person name="Richter M."/>
            <person name="Diez M.S."/>
            <person name="Solano J."/>
            <person name="Bargiela R."/>
            <person name="Golyshina O.V."/>
            <person name="Manteca A."/>
            <person name="Ramos J.L."/>
            <person name="Gallego J.R."/>
            <person name="Llorente I."/>
            <person name="Martins Dos Santos V.A."/>
            <person name="Jensen O.N."/>
            <person name="Pelaez A.I."/>
            <person name="Sanchez J."/>
            <person name="Ferrer M."/>
        </authorList>
    </citation>
    <scope>NUCLEOTIDE SEQUENCE</scope>
</reference>
<keyword evidence="3 7" id="KW-0489">Methyltransferase</keyword>
<keyword evidence="5" id="KW-0949">S-adenosyl-L-methionine</keyword>